<sequence>MPELPDYPEPRQLDKGMTVEIEQGEGKEPIIGEVGAVVEEADPEGTVVKLKSGAEGRVRKITHE</sequence>
<dbReference type="EMBL" id="BAAABL010000042">
    <property type="protein sequence ID" value="GAA0299498.1"/>
    <property type="molecule type" value="Genomic_DNA"/>
</dbReference>
<protein>
    <recommendedName>
        <fullName evidence="3">DUF2196 domain-containing protein</fullName>
    </recommendedName>
</protein>
<evidence type="ECO:0000313" key="1">
    <source>
        <dbReference type="EMBL" id="GAA0299498.1"/>
    </source>
</evidence>
<evidence type="ECO:0008006" key="3">
    <source>
        <dbReference type="Google" id="ProtNLM"/>
    </source>
</evidence>
<dbReference type="Proteomes" id="UP001500837">
    <property type="component" value="Unassembled WGS sequence"/>
</dbReference>
<organism evidence="1 2">
    <name type="scientific">Halarchaeum salinum</name>
    <dbReference type="NCBI Taxonomy" id="489912"/>
    <lineage>
        <taxon>Archaea</taxon>
        <taxon>Methanobacteriati</taxon>
        <taxon>Methanobacteriota</taxon>
        <taxon>Stenosarchaea group</taxon>
        <taxon>Halobacteria</taxon>
        <taxon>Halobacteriales</taxon>
        <taxon>Halobacteriaceae</taxon>
    </lineage>
</organism>
<dbReference type="RefSeq" id="WP_211311206.1">
    <property type="nucleotide sequence ID" value="NZ_BAAABL010000042.1"/>
</dbReference>
<proteinExistence type="predicted"/>
<dbReference type="AlphaFoldDB" id="A0AAV3S777"/>
<keyword evidence="2" id="KW-1185">Reference proteome</keyword>
<comment type="caution">
    <text evidence="1">The sequence shown here is derived from an EMBL/GenBank/DDBJ whole genome shotgun (WGS) entry which is preliminary data.</text>
</comment>
<name>A0AAV3S777_9EURY</name>
<gene>
    <name evidence="1" type="ORF">GCM10009066_12090</name>
</gene>
<reference evidence="1 2" key="1">
    <citation type="journal article" date="2019" name="Int. J. Syst. Evol. Microbiol.">
        <title>The Global Catalogue of Microorganisms (GCM) 10K type strain sequencing project: providing services to taxonomists for standard genome sequencing and annotation.</title>
        <authorList>
            <consortium name="The Broad Institute Genomics Platform"/>
            <consortium name="The Broad Institute Genome Sequencing Center for Infectious Disease"/>
            <person name="Wu L."/>
            <person name="Ma J."/>
        </authorList>
    </citation>
    <scope>NUCLEOTIDE SEQUENCE [LARGE SCALE GENOMIC DNA]</scope>
    <source>
        <strain evidence="1 2">JCM 16330</strain>
    </source>
</reference>
<evidence type="ECO:0000313" key="2">
    <source>
        <dbReference type="Proteomes" id="UP001500837"/>
    </source>
</evidence>
<accession>A0AAV3S777</accession>